<protein>
    <submittedName>
        <fullName evidence="4">Uncharacterized protein</fullName>
    </submittedName>
</protein>
<dbReference type="PANTHER" id="PTHR11102:SF160">
    <property type="entry name" value="ERAD-ASSOCIATED E3 UBIQUITIN-PROTEIN LIGASE COMPONENT HRD3"/>
    <property type="match status" value="1"/>
</dbReference>
<dbReference type="Gene3D" id="1.25.40.10">
    <property type="entry name" value="Tetratricopeptide repeat domain"/>
    <property type="match status" value="1"/>
</dbReference>
<feature type="transmembrane region" description="Helical" evidence="2">
    <location>
        <begin position="116"/>
        <end position="137"/>
    </location>
</feature>
<proteinExistence type="inferred from homology"/>
<evidence type="ECO:0000313" key="3">
    <source>
        <dbReference type="Proteomes" id="UP000887566"/>
    </source>
</evidence>
<name>A0A914W5U7_9BILA</name>
<dbReference type="SMART" id="SM00671">
    <property type="entry name" value="SEL1"/>
    <property type="match status" value="1"/>
</dbReference>
<dbReference type="InterPro" id="IPR006597">
    <property type="entry name" value="Sel1-like"/>
</dbReference>
<keyword evidence="2" id="KW-0472">Membrane</keyword>
<evidence type="ECO:0000256" key="1">
    <source>
        <dbReference type="ARBA" id="ARBA00038101"/>
    </source>
</evidence>
<dbReference type="Pfam" id="PF08238">
    <property type="entry name" value="Sel1"/>
    <property type="match status" value="2"/>
</dbReference>
<dbReference type="SUPFAM" id="SSF81901">
    <property type="entry name" value="HCP-like"/>
    <property type="match status" value="1"/>
</dbReference>
<keyword evidence="2" id="KW-1133">Transmembrane helix</keyword>
<comment type="similarity">
    <text evidence="1">Belongs to the sel-1 family.</text>
</comment>
<dbReference type="PANTHER" id="PTHR11102">
    <property type="entry name" value="SEL-1-LIKE PROTEIN"/>
    <property type="match status" value="1"/>
</dbReference>
<dbReference type="InterPro" id="IPR011990">
    <property type="entry name" value="TPR-like_helical_dom_sf"/>
</dbReference>
<keyword evidence="3" id="KW-1185">Reference proteome</keyword>
<dbReference type="WBParaSite" id="PSAMB.scaffold3325size33679.g21145.t1">
    <property type="protein sequence ID" value="PSAMB.scaffold3325size33679.g21145.t1"/>
    <property type="gene ID" value="PSAMB.scaffold3325size33679.g21145"/>
</dbReference>
<reference evidence="4" key="1">
    <citation type="submission" date="2022-11" db="UniProtKB">
        <authorList>
            <consortium name="WormBaseParasite"/>
        </authorList>
    </citation>
    <scope>IDENTIFICATION</scope>
</reference>
<organism evidence="3 4">
    <name type="scientific">Plectus sambesii</name>
    <dbReference type="NCBI Taxonomy" id="2011161"/>
    <lineage>
        <taxon>Eukaryota</taxon>
        <taxon>Metazoa</taxon>
        <taxon>Ecdysozoa</taxon>
        <taxon>Nematoda</taxon>
        <taxon>Chromadorea</taxon>
        <taxon>Plectida</taxon>
        <taxon>Plectina</taxon>
        <taxon>Plectoidea</taxon>
        <taxon>Plectidae</taxon>
        <taxon>Plectus</taxon>
    </lineage>
</organism>
<evidence type="ECO:0000256" key="2">
    <source>
        <dbReference type="SAM" id="Phobius"/>
    </source>
</evidence>
<evidence type="ECO:0000313" key="4">
    <source>
        <dbReference type="WBParaSite" id="PSAMB.scaffold3325size33679.g21145.t1"/>
    </source>
</evidence>
<keyword evidence="2" id="KW-0812">Transmembrane</keyword>
<sequence length="339" mass="36542">MGCWVWVVRPERKFLGVGEGLQVTGNTVSWPIAWLMQRSNLAAGEKVVNETVVDEGFCVIRGCATLSLWHFTMGGVVSGILQMMGLGGKFEVNPNIVAETAIDVPIDVKATADVDVLIDILASITLALTLTAVLLCCCMCKCCNRMMCTNNCNKGVPLSEGTSDIIGIGQKEKGSWGFGLQLKNSSERRVQHGRKRVVLIAVICIIVVAIITTTVIVICLLSKLAAMNAAITAGLQSITVPTTTHITKSADPVAQLFVDAEQGDAEAQFRLGSLFLSGHGVAQSDEEAVKWYRKSAEQGNAAAQQYLEVMDDNRLGVAQSVEEGAKWHRKAEEGFRTEQ</sequence>
<dbReference type="AlphaFoldDB" id="A0A914W5U7"/>
<accession>A0A914W5U7</accession>
<dbReference type="Proteomes" id="UP000887566">
    <property type="component" value="Unplaced"/>
</dbReference>
<feature type="transmembrane region" description="Helical" evidence="2">
    <location>
        <begin position="197"/>
        <end position="218"/>
    </location>
</feature>
<dbReference type="InterPro" id="IPR050767">
    <property type="entry name" value="Sel1_AlgK"/>
</dbReference>